<proteinExistence type="inferred from homology"/>
<evidence type="ECO:0000256" key="3">
    <source>
        <dbReference type="ARBA" id="ARBA00022490"/>
    </source>
</evidence>
<feature type="compositionally biased region" description="Polar residues" evidence="5">
    <location>
        <begin position="663"/>
        <end position="687"/>
    </location>
</feature>
<accession>A0AAD8ZSR3</accession>
<reference evidence="7" key="1">
    <citation type="submission" date="2023-03" db="EMBL/GenBank/DDBJ databases">
        <title>Electrophorus voltai genome.</title>
        <authorList>
            <person name="Bian C."/>
        </authorList>
    </citation>
    <scope>NUCLEOTIDE SEQUENCE</scope>
    <source>
        <strain evidence="7">CB-2022</strain>
        <tissue evidence="7">Muscle</tissue>
    </source>
</reference>
<evidence type="ECO:0000256" key="2">
    <source>
        <dbReference type="ARBA" id="ARBA00006937"/>
    </source>
</evidence>
<dbReference type="PANTHER" id="PTHR16181">
    <property type="entry name" value="PROTEIN FAM83A-RELATED"/>
    <property type="match status" value="1"/>
</dbReference>
<dbReference type="FunFam" id="3.30.870.10:FF:000004">
    <property type="entry name" value="protein FAM83H isoform X2"/>
    <property type="match status" value="1"/>
</dbReference>
<feature type="compositionally biased region" description="Basic and acidic residues" evidence="5">
    <location>
        <begin position="1073"/>
        <end position="1087"/>
    </location>
</feature>
<feature type="compositionally biased region" description="Polar residues" evidence="5">
    <location>
        <begin position="1022"/>
        <end position="1038"/>
    </location>
</feature>
<evidence type="ECO:0000259" key="6">
    <source>
        <dbReference type="Pfam" id="PF07894"/>
    </source>
</evidence>
<dbReference type="Pfam" id="PF07894">
    <property type="entry name" value="SACK1"/>
    <property type="match status" value="1"/>
</dbReference>
<dbReference type="GO" id="GO:0019901">
    <property type="term" value="F:protein kinase binding"/>
    <property type="evidence" value="ECO:0007669"/>
    <property type="project" value="TreeGrafter"/>
</dbReference>
<dbReference type="GO" id="GO:0045104">
    <property type="term" value="P:intermediate filament cytoskeleton organization"/>
    <property type="evidence" value="ECO:0007669"/>
    <property type="project" value="TreeGrafter"/>
</dbReference>
<sequence>MVINTAQTNIGKLPPTYWSFDLDRAPYSIMAHRSQCSDVGNNPLDPNYLPPHYCEEYRLAIDALVECDIEGYYSFLQNANVVDFLSRSEIEHIKSTVKLPQSTASIPELPYCDVDQDGSSDTYWPLHSDLDAPGLDLGWPMPQHSFVGPTEVTTLVNPSDPEMPSIKEQARRLIKNAQQVIAVVMDMFTDVDIFADLLDAATRHVPVYILLDEQNAHHFTAMVTSCKVNLDVIHMMRVRTVAGITYFCRTGKSFKGQVMDRFLLADCRAVLSGNYSFMWSFEKIHRCMAHLFLGELVASFDEEFRILFAQSQPLVVENALVPMPPDSTSNYLSNQFGIKRTQSLRNPRGYLRHSELSTYPFGDRTDTALPFRRDDPFRHTMEPGGTGLSLQVNKFRMQQSFLEQGRSMVSSRQLEMNAYKRHSYAEGTHESYSSSRQYMKHRVMNNLEEMESNYRREQYFYQGEGQGPEMGHGRYDPLRSYGLHQLDQSSDPVYPPELEAPGCHNVLSSEDLSHDPGNKHHQGGLHYGPQTQKRPTVGQAYACQSSPTQLHPPDHKMMFPSGEQGRQSQDSSVKQGLRSWRINSYLSTCEDTGEEGMQQPMGADAFEEPQQQSELKPFYPEAPVGRFNSKELPNIQSTPKLDIWPRFGKPVLPEKQQEKDVNTEQASTGTDLQIKPTTSATSQTPEGTDSERETESKETNEFSSKHEPFRSRINPMLQRSSRLRSSLIFSSSQLEQHSSMLNPGGKLQQDEENNSIRTSSIVAEILEKRRSLSREPFDWSKHKSSDEKDNKGLISTDITSKVQEIFARDTKDNSTKDNKEEPKPSVSEDRDITVQTKPVIPTLITPALNMNDPASRLQYFKELSAKRKDPKIGTESLIKSQEPPSKKPDLPNIPQSPVNTVSVVPAVPPAEPTPASTIQTDLAKKPPVVTTKFQSSGLSSDKTHRDNSVLKEESTETAKKEPSKESKSLKPIPSPKFFKRDHLKPFKSSHSRHTSCGEDILTDATDAEKSELKKSRSLSISTMPHTESKANLSLSRHGSNSSLNLMSSESKDTKPLDFFKKHTQRLKGMLGTKGEKKNANPVEDKQMKTVPENVEESSSIGKETQPELTSASENPKSTNKSNQARYQSSTSTALFSSNLRDDTKVILEQISANSQKNRQELTKPSEETEICEREHGVNVSNLDHQATSRYQSQNRFGRPPVNPQERDTLLKRIESMRKEKKVYSRFEVLCHSQYECCWEQDSEENVGKANQSTGSLEQGQSVFTDQHFTLRI</sequence>
<evidence type="ECO:0000313" key="8">
    <source>
        <dbReference type="Proteomes" id="UP001239994"/>
    </source>
</evidence>
<name>A0AAD8ZSR3_9TELE</name>
<feature type="region of interest" description="Disordered" evidence="5">
    <location>
        <begin position="861"/>
        <end position="1135"/>
    </location>
</feature>
<feature type="compositionally biased region" description="Basic and acidic residues" evidence="5">
    <location>
        <begin position="772"/>
        <end position="791"/>
    </location>
</feature>
<feature type="region of interest" description="Disordered" evidence="5">
    <location>
        <begin position="501"/>
        <end position="577"/>
    </location>
</feature>
<feature type="compositionally biased region" description="Polar residues" evidence="5">
    <location>
        <begin position="1096"/>
        <end position="1135"/>
    </location>
</feature>
<dbReference type="InterPro" id="IPR050944">
    <property type="entry name" value="FAM83"/>
</dbReference>
<feature type="region of interest" description="Disordered" evidence="5">
    <location>
        <begin position="772"/>
        <end position="838"/>
    </location>
</feature>
<feature type="domain" description="Scaffolding anchor of CK1" evidence="6">
    <location>
        <begin position="42"/>
        <end position="313"/>
    </location>
</feature>
<organism evidence="7 8">
    <name type="scientific">Electrophorus voltai</name>
    <dbReference type="NCBI Taxonomy" id="2609070"/>
    <lineage>
        <taxon>Eukaryota</taxon>
        <taxon>Metazoa</taxon>
        <taxon>Chordata</taxon>
        <taxon>Craniata</taxon>
        <taxon>Vertebrata</taxon>
        <taxon>Euteleostomi</taxon>
        <taxon>Actinopterygii</taxon>
        <taxon>Neopterygii</taxon>
        <taxon>Teleostei</taxon>
        <taxon>Ostariophysi</taxon>
        <taxon>Gymnotiformes</taxon>
        <taxon>Gymnotoidei</taxon>
        <taxon>Gymnotidae</taxon>
        <taxon>Electrophorus</taxon>
    </lineage>
</organism>
<evidence type="ECO:0000313" key="7">
    <source>
        <dbReference type="EMBL" id="KAK1804732.1"/>
    </source>
</evidence>
<dbReference type="GO" id="GO:0045095">
    <property type="term" value="C:keratin filament"/>
    <property type="evidence" value="ECO:0007669"/>
    <property type="project" value="TreeGrafter"/>
</dbReference>
<comment type="similarity">
    <text evidence="2">Belongs to the FAM83 family.</text>
</comment>
<dbReference type="Proteomes" id="UP001239994">
    <property type="component" value="Unassembled WGS sequence"/>
</dbReference>
<gene>
    <name evidence="7" type="ORF">P4O66_003585</name>
</gene>
<dbReference type="Gene3D" id="3.30.870.10">
    <property type="entry name" value="Endonuclease Chain A"/>
    <property type="match status" value="1"/>
</dbReference>
<dbReference type="PANTHER" id="PTHR16181:SF26">
    <property type="entry name" value="PROTEIN FAM83H"/>
    <property type="match status" value="1"/>
</dbReference>
<feature type="compositionally biased region" description="Basic and acidic residues" evidence="5">
    <location>
        <begin position="1049"/>
        <end position="1060"/>
    </location>
</feature>
<feature type="compositionally biased region" description="Low complexity" evidence="5">
    <location>
        <begin position="1039"/>
        <end position="1048"/>
    </location>
</feature>
<comment type="subcellular location">
    <subcellularLocation>
        <location evidence="1">Cytoplasm</location>
        <location evidence="1">Cytoskeleton</location>
    </subcellularLocation>
</comment>
<dbReference type="AlphaFoldDB" id="A0AAD8ZSR3"/>
<dbReference type="GO" id="GO:0030335">
    <property type="term" value="P:positive regulation of cell migration"/>
    <property type="evidence" value="ECO:0007669"/>
    <property type="project" value="TreeGrafter"/>
</dbReference>
<feature type="compositionally biased region" description="Basic and acidic residues" evidence="5">
    <location>
        <begin position="941"/>
        <end position="968"/>
    </location>
</feature>
<dbReference type="GO" id="GO:1990254">
    <property type="term" value="F:keratin filament binding"/>
    <property type="evidence" value="ECO:0007669"/>
    <property type="project" value="TreeGrafter"/>
</dbReference>
<dbReference type="GO" id="GO:0044380">
    <property type="term" value="P:protein localization to cytoskeleton"/>
    <property type="evidence" value="ECO:0007669"/>
    <property type="project" value="TreeGrafter"/>
</dbReference>
<feature type="region of interest" description="Disordered" evidence="5">
    <location>
        <begin position="620"/>
        <end position="718"/>
    </location>
</feature>
<evidence type="ECO:0000256" key="4">
    <source>
        <dbReference type="ARBA" id="ARBA00023212"/>
    </source>
</evidence>
<dbReference type="SUPFAM" id="SSF56024">
    <property type="entry name" value="Phospholipase D/nuclease"/>
    <property type="match status" value="1"/>
</dbReference>
<feature type="compositionally biased region" description="Basic and acidic residues" evidence="5">
    <location>
        <begin position="689"/>
        <end position="710"/>
    </location>
</feature>
<keyword evidence="8" id="KW-1185">Reference proteome</keyword>
<evidence type="ECO:0000256" key="1">
    <source>
        <dbReference type="ARBA" id="ARBA00004245"/>
    </source>
</evidence>
<feature type="region of interest" description="Disordered" evidence="5">
    <location>
        <begin position="734"/>
        <end position="758"/>
    </location>
</feature>
<feature type="compositionally biased region" description="Polar residues" evidence="5">
    <location>
        <begin position="931"/>
        <end position="940"/>
    </location>
</feature>
<dbReference type="EMBL" id="JAROKS010000003">
    <property type="protein sequence ID" value="KAK1804732.1"/>
    <property type="molecule type" value="Genomic_DNA"/>
</dbReference>
<feature type="compositionally biased region" description="Polar residues" evidence="5">
    <location>
        <begin position="564"/>
        <end position="574"/>
    </location>
</feature>
<keyword evidence="4" id="KW-0206">Cytoskeleton</keyword>
<feature type="compositionally biased region" description="Basic and acidic residues" evidence="5">
    <location>
        <begin position="806"/>
        <end position="832"/>
    </location>
</feature>
<evidence type="ECO:0000256" key="5">
    <source>
        <dbReference type="SAM" id="MobiDB-lite"/>
    </source>
</evidence>
<dbReference type="GO" id="GO:0007165">
    <property type="term" value="P:signal transduction"/>
    <property type="evidence" value="ECO:0007669"/>
    <property type="project" value="TreeGrafter"/>
</dbReference>
<keyword evidence="3" id="KW-0963">Cytoplasm</keyword>
<dbReference type="InterPro" id="IPR012461">
    <property type="entry name" value="SACK1"/>
</dbReference>
<feature type="compositionally biased region" description="Basic and acidic residues" evidence="5">
    <location>
        <begin position="863"/>
        <end position="872"/>
    </location>
</feature>
<feature type="compositionally biased region" description="Low complexity" evidence="5">
    <location>
        <begin position="896"/>
        <end position="905"/>
    </location>
</feature>
<comment type="caution">
    <text evidence="7">The sequence shown here is derived from an EMBL/GenBank/DDBJ whole genome shotgun (WGS) entry which is preliminary data.</text>
</comment>
<protein>
    <recommendedName>
        <fullName evidence="6">Scaffolding anchor of CK1 domain-containing protein</fullName>
    </recommendedName>
</protein>